<protein>
    <submittedName>
        <fullName evidence="4">Glycosyltransferase involved in cell wall biosynthesis</fullName>
    </submittedName>
</protein>
<dbReference type="CDD" id="cd00761">
    <property type="entry name" value="Glyco_tranf_GTA_type"/>
    <property type="match status" value="1"/>
</dbReference>
<name>A0ABV2JKQ9_9STRE</name>
<dbReference type="Proteomes" id="UP001549055">
    <property type="component" value="Unassembled WGS sequence"/>
</dbReference>
<comment type="caution">
    <text evidence="4">The sequence shown here is derived from an EMBL/GenBank/DDBJ whole genome shotgun (WGS) entry which is preliminary data.</text>
</comment>
<dbReference type="RefSeq" id="WP_354280825.1">
    <property type="nucleotide sequence ID" value="NZ_JBEPMK010000003.1"/>
</dbReference>
<keyword evidence="5" id="KW-1185">Reference proteome</keyword>
<dbReference type="InterPro" id="IPR001173">
    <property type="entry name" value="Glyco_trans_2-like"/>
</dbReference>
<evidence type="ECO:0000256" key="2">
    <source>
        <dbReference type="ARBA" id="ARBA00022679"/>
    </source>
</evidence>
<dbReference type="SUPFAM" id="SSF53448">
    <property type="entry name" value="Nucleotide-diphospho-sugar transferases"/>
    <property type="match status" value="1"/>
</dbReference>
<dbReference type="PANTHER" id="PTHR22916:SF51">
    <property type="entry name" value="GLYCOSYLTRANSFERASE EPSH-RELATED"/>
    <property type="match status" value="1"/>
</dbReference>
<sequence length="319" mass="37527">MKLISVIIPVYNVEEYLSTCIESILCQNYQYLEIILVNDGSTDSSGKICERYQKIDERIKVLHKQNGGLSDARNKGTEIASGDYITYVDSDDFIAENYIEELYNILLKKEADIAVCSYIDYREGETCEEKSLLKNWTISLYSSADIIQLMYDFNRFKSSLTTAWGLLLPSKVAKKVTFPKGKLHEDEFTTYKYYLEVEKVAVTNQPLYFYRYRKDSIMNKEFNCKRLDAIEALEERLSIIEQKGIDIYKTVCAYLYLLLLYKYQLEKSNIVYQDDLTSKFKAYFKKYRNILSLKDRVRFFVIKLLGSYFFEIKRIVGRI</sequence>
<accession>A0ABV2JKQ9</accession>
<keyword evidence="2" id="KW-0808">Transferase</keyword>
<dbReference type="PANTHER" id="PTHR22916">
    <property type="entry name" value="GLYCOSYLTRANSFERASE"/>
    <property type="match status" value="1"/>
</dbReference>
<evidence type="ECO:0000259" key="3">
    <source>
        <dbReference type="Pfam" id="PF00535"/>
    </source>
</evidence>
<gene>
    <name evidence="4" type="ORF">ABID27_001115</name>
</gene>
<dbReference type="Gene3D" id="3.90.550.10">
    <property type="entry name" value="Spore Coat Polysaccharide Biosynthesis Protein SpsA, Chain A"/>
    <property type="match status" value="1"/>
</dbReference>
<dbReference type="Pfam" id="PF00535">
    <property type="entry name" value="Glycos_transf_2"/>
    <property type="match status" value="1"/>
</dbReference>
<reference evidence="4 5" key="1">
    <citation type="submission" date="2024-06" db="EMBL/GenBank/DDBJ databases">
        <title>Genomic Encyclopedia of Type Strains, Phase IV (KMG-IV): sequencing the most valuable type-strain genomes for metagenomic binning, comparative biology and taxonomic classification.</title>
        <authorList>
            <person name="Goeker M."/>
        </authorList>
    </citation>
    <scope>NUCLEOTIDE SEQUENCE [LARGE SCALE GENOMIC DNA]</scope>
    <source>
        <strain evidence="4 5">DSM 15349</strain>
    </source>
</reference>
<dbReference type="EMBL" id="JBEPMK010000003">
    <property type="protein sequence ID" value="MET3644491.1"/>
    <property type="molecule type" value="Genomic_DNA"/>
</dbReference>
<organism evidence="4 5">
    <name type="scientific">Streptococcus gallinaceus</name>
    <dbReference type="NCBI Taxonomy" id="165758"/>
    <lineage>
        <taxon>Bacteria</taxon>
        <taxon>Bacillati</taxon>
        <taxon>Bacillota</taxon>
        <taxon>Bacilli</taxon>
        <taxon>Lactobacillales</taxon>
        <taxon>Streptococcaceae</taxon>
        <taxon>Streptococcus</taxon>
    </lineage>
</organism>
<dbReference type="InterPro" id="IPR029044">
    <property type="entry name" value="Nucleotide-diphossugar_trans"/>
</dbReference>
<evidence type="ECO:0000313" key="4">
    <source>
        <dbReference type="EMBL" id="MET3644491.1"/>
    </source>
</evidence>
<evidence type="ECO:0000256" key="1">
    <source>
        <dbReference type="ARBA" id="ARBA00022676"/>
    </source>
</evidence>
<feature type="domain" description="Glycosyltransferase 2-like" evidence="3">
    <location>
        <begin position="5"/>
        <end position="130"/>
    </location>
</feature>
<evidence type="ECO:0000313" key="5">
    <source>
        <dbReference type="Proteomes" id="UP001549055"/>
    </source>
</evidence>
<proteinExistence type="predicted"/>
<keyword evidence="1" id="KW-0328">Glycosyltransferase</keyword>